<dbReference type="EMBL" id="NVOI01000001">
    <property type="protein sequence ID" value="PGG94870.1"/>
    <property type="molecule type" value="Genomic_DNA"/>
</dbReference>
<evidence type="ECO:0000313" key="2">
    <source>
        <dbReference type="Proteomes" id="UP000225320"/>
    </source>
</evidence>
<dbReference type="AlphaFoldDB" id="A0A2B5W6D2"/>
<organism evidence="1 2">
    <name type="scientific">Bacillus toyonensis</name>
    <dbReference type="NCBI Taxonomy" id="155322"/>
    <lineage>
        <taxon>Bacteria</taxon>
        <taxon>Bacillati</taxon>
        <taxon>Bacillota</taxon>
        <taxon>Bacilli</taxon>
        <taxon>Bacillales</taxon>
        <taxon>Bacillaceae</taxon>
        <taxon>Bacillus</taxon>
        <taxon>Bacillus cereus group</taxon>
    </lineage>
</organism>
<comment type="caution">
    <text evidence="1">The sequence shown here is derived from an EMBL/GenBank/DDBJ whole genome shotgun (WGS) entry which is preliminary data.</text>
</comment>
<gene>
    <name evidence="1" type="ORF">CON73_00005</name>
</gene>
<accession>A0A2B5W6D2</accession>
<reference evidence="1 2" key="1">
    <citation type="submission" date="2017-09" db="EMBL/GenBank/DDBJ databases">
        <title>Large-scale bioinformatics analysis of Bacillus genomes uncovers conserved roles of natural products in bacterial physiology.</title>
        <authorList>
            <consortium name="Agbiome Team Llc"/>
            <person name="Bleich R.M."/>
            <person name="Grubbs K.J."/>
            <person name="Santa Maria K.C."/>
            <person name="Allen S.E."/>
            <person name="Farag S."/>
            <person name="Shank E.A."/>
            <person name="Bowers A."/>
        </authorList>
    </citation>
    <scope>NUCLEOTIDE SEQUENCE [LARGE SCALE GENOMIC DNA]</scope>
    <source>
        <strain evidence="1 2">AFS094862</strain>
    </source>
</reference>
<evidence type="ECO:0000313" key="1">
    <source>
        <dbReference type="EMBL" id="PGG94870.1"/>
    </source>
</evidence>
<feature type="non-terminal residue" evidence="1">
    <location>
        <position position="65"/>
    </location>
</feature>
<sequence length="65" mass="6889">MAVIASGQITLIDLNDAKSLTGYIGSNQAKVQIFNPNGNTYTPNWATNNMILTPSLFVSGTATDI</sequence>
<name>A0A2B5W6D2_9BACI</name>
<dbReference type="Proteomes" id="UP000225320">
    <property type="component" value="Unassembled WGS sequence"/>
</dbReference>
<proteinExistence type="predicted"/>
<protein>
    <submittedName>
        <fullName evidence="1">Uncharacterized protein</fullName>
    </submittedName>
</protein>